<dbReference type="EMBL" id="CP055900">
    <property type="protein sequence ID" value="QKX58250.1"/>
    <property type="molecule type" value="Genomic_DNA"/>
</dbReference>
<dbReference type="CDD" id="cd17330">
    <property type="entry name" value="MFS_SLC46_TetA_like"/>
    <property type="match status" value="1"/>
</dbReference>
<keyword evidence="3 7" id="KW-0812">Transmembrane</keyword>
<feature type="region of interest" description="Disordered" evidence="6">
    <location>
        <begin position="1"/>
        <end position="34"/>
    </location>
</feature>
<dbReference type="PROSITE" id="PS50850">
    <property type="entry name" value="MFS"/>
    <property type="match status" value="1"/>
</dbReference>
<feature type="transmembrane region" description="Helical" evidence="7">
    <location>
        <begin position="139"/>
        <end position="159"/>
    </location>
</feature>
<keyword evidence="4 7" id="KW-1133">Transmembrane helix</keyword>
<dbReference type="InterPro" id="IPR011701">
    <property type="entry name" value="MFS"/>
</dbReference>
<evidence type="ECO:0000256" key="5">
    <source>
        <dbReference type="ARBA" id="ARBA00023136"/>
    </source>
</evidence>
<dbReference type="OrthoDB" id="419616at2759"/>
<feature type="transmembrane region" description="Helical" evidence="7">
    <location>
        <begin position="436"/>
        <end position="454"/>
    </location>
</feature>
<keyword evidence="2" id="KW-0813">Transport</keyword>
<dbReference type="Pfam" id="PF07690">
    <property type="entry name" value="MFS_1"/>
    <property type="match status" value="1"/>
</dbReference>
<evidence type="ECO:0000256" key="4">
    <source>
        <dbReference type="ARBA" id="ARBA00022989"/>
    </source>
</evidence>
<dbReference type="InterPro" id="IPR001958">
    <property type="entry name" value="Tet-R_TetA/multi-R_MdtG-like"/>
</dbReference>
<evidence type="ECO:0000259" key="8">
    <source>
        <dbReference type="PROSITE" id="PS50850"/>
    </source>
</evidence>
<proteinExistence type="predicted"/>
<dbReference type="RefSeq" id="XP_035344428.1">
    <property type="nucleotide sequence ID" value="XM_035488535.1"/>
</dbReference>
<evidence type="ECO:0000313" key="9">
    <source>
        <dbReference type="EMBL" id="QKX58250.1"/>
    </source>
</evidence>
<dbReference type="AlphaFoldDB" id="A0A7H8QW36"/>
<evidence type="ECO:0000256" key="1">
    <source>
        <dbReference type="ARBA" id="ARBA00004141"/>
    </source>
</evidence>
<feature type="transmembrane region" description="Helical" evidence="7">
    <location>
        <begin position="114"/>
        <end position="133"/>
    </location>
</feature>
<comment type="subcellular location">
    <subcellularLocation>
        <location evidence="1">Membrane</location>
        <topology evidence="1">Multi-pass membrane protein</topology>
    </subcellularLocation>
</comment>
<dbReference type="InterPro" id="IPR020846">
    <property type="entry name" value="MFS_dom"/>
</dbReference>
<protein>
    <recommendedName>
        <fullName evidence="8">Major facilitator superfamily (MFS) profile domain-containing protein</fullName>
    </recommendedName>
</protein>
<evidence type="ECO:0000256" key="7">
    <source>
        <dbReference type="SAM" id="Phobius"/>
    </source>
</evidence>
<feature type="transmembrane region" description="Helical" evidence="7">
    <location>
        <begin position="338"/>
        <end position="356"/>
    </location>
</feature>
<dbReference type="Gene3D" id="1.20.1250.20">
    <property type="entry name" value="MFS general substrate transporter like domains"/>
    <property type="match status" value="1"/>
</dbReference>
<sequence length="480" mass="52117">MSPSQQNRADESTPLIPAAEDDNNSTAPNKNDTNIDKPLPVGQIMLLCFARIVEPIAFFSIFPFINHMIEECGDVAETDVGFYSGLIESIFSLTQMMLMIPWGRASDRFGRKPILVISLAGMSVSCALFGTSQKIWHMILFRSMAGMFSGTIVTVRASISENSTPKTQARAFSYFAFSNNIGICLAPLMGGALSRPVSQYPSVFGNIQFFKNYPYALPTFVTGSVGAVACIVSAFFIKETLRTKVEGSNEPSKPMNTSELLKAPGVSSVLFLYTYTMLLALGYTAVMPIFYFTSIGLGGYGFSEFQISIFIGIGGFAQSIWLLFVFPSLQRRIGTGGILRVCSSVWPFWFFFTAGANTLLRLGWSNVFWVYAPTVLVAGSGVAMAFTACQLAINDISPSPETLGTLNALSLTFQSAIRTAAPALFASLFATGVKHQIFAGYLAWVILVVLAAGLRIGMRWLPAKAEGKLELENEDEETGA</sequence>
<dbReference type="GeneID" id="55992869"/>
<evidence type="ECO:0000313" key="10">
    <source>
        <dbReference type="Proteomes" id="UP000509510"/>
    </source>
</evidence>
<feature type="transmembrane region" description="Helical" evidence="7">
    <location>
        <begin position="44"/>
        <end position="65"/>
    </location>
</feature>
<dbReference type="GO" id="GO:0016020">
    <property type="term" value="C:membrane"/>
    <property type="evidence" value="ECO:0007669"/>
    <property type="project" value="UniProtKB-SubCell"/>
</dbReference>
<dbReference type="SUPFAM" id="SSF103473">
    <property type="entry name" value="MFS general substrate transporter"/>
    <property type="match status" value="1"/>
</dbReference>
<dbReference type="KEGG" id="trg:TRUGW13939_05371"/>
<name>A0A7H8QW36_TALRU</name>
<dbReference type="Proteomes" id="UP000509510">
    <property type="component" value="Chromosome III"/>
</dbReference>
<feature type="transmembrane region" description="Helical" evidence="7">
    <location>
        <begin position="305"/>
        <end position="326"/>
    </location>
</feature>
<dbReference type="InterPro" id="IPR036259">
    <property type="entry name" value="MFS_trans_sf"/>
</dbReference>
<feature type="transmembrane region" description="Helical" evidence="7">
    <location>
        <begin position="270"/>
        <end position="293"/>
    </location>
</feature>
<dbReference type="PRINTS" id="PR01035">
    <property type="entry name" value="TCRTETA"/>
</dbReference>
<dbReference type="PANTHER" id="PTHR23504:SF3">
    <property type="entry name" value="MAJOR FACILITATOR SUPERFAMILY (MFS) PROFILE DOMAIN-CONTAINING PROTEIN"/>
    <property type="match status" value="1"/>
</dbReference>
<feature type="transmembrane region" description="Helical" evidence="7">
    <location>
        <begin position="368"/>
        <end position="393"/>
    </location>
</feature>
<feature type="transmembrane region" description="Helical" evidence="7">
    <location>
        <begin position="171"/>
        <end position="193"/>
    </location>
</feature>
<dbReference type="PANTHER" id="PTHR23504">
    <property type="entry name" value="MAJOR FACILITATOR SUPERFAMILY DOMAIN-CONTAINING PROTEIN 10"/>
    <property type="match status" value="1"/>
</dbReference>
<evidence type="ECO:0000256" key="2">
    <source>
        <dbReference type="ARBA" id="ARBA00022448"/>
    </source>
</evidence>
<gene>
    <name evidence="9" type="ORF">TRUGW13939_05371</name>
</gene>
<dbReference type="GO" id="GO:0022857">
    <property type="term" value="F:transmembrane transporter activity"/>
    <property type="evidence" value="ECO:0007669"/>
    <property type="project" value="InterPro"/>
</dbReference>
<keyword evidence="5 7" id="KW-0472">Membrane</keyword>
<feature type="domain" description="Major facilitator superfamily (MFS) profile" evidence="8">
    <location>
        <begin position="43"/>
        <end position="465"/>
    </location>
</feature>
<reference evidence="10" key="1">
    <citation type="submission" date="2020-06" db="EMBL/GenBank/DDBJ databases">
        <title>A chromosome-scale genome assembly of Talaromyces rugulosus W13939.</title>
        <authorList>
            <person name="Wang B."/>
            <person name="Guo L."/>
            <person name="Ye K."/>
            <person name="Wang L."/>
        </authorList>
    </citation>
    <scope>NUCLEOTIDE SEQUENCE [LARGE SCALE GENOMIC DNA]</scope>
    <source>
        <strain evidence="10">W13939</strain>
    </source>
</reference>
<feature type="transmembrane region" description="Helical" evidence="7">
    <location>
        <begin position="213"/>
        <end position="237"/>
    </location>
</feature>
<feature type="transmembrane region" description="Helical" evidence="7">
    <location>
        <begin position="80"/>
        <end position="102"/>
    </location>
</feature>
<evidence type="ECO:0000256" key="3">
    <source>
        <dbReference type="ARBA" id="ARBA00022692"/>
    </source>
</evidence>
<organism evidence="9 10">
    <name type="scientific">Talaromyces rugulosus</name>
    <name type="common">Penicillium rugulosum</name>
    <dbReference type="NCBI Taxonomy" id="121627"/>
    <lineage>
        <taxon>Eukaryota</taxon>
        <taxon>Fungi</taxon>
        <taxon>Dikarya</taxon>
        <taxon>Ascomycota</taxon>
        <taxon>Pezizomycotina</taxon>
        <taxon>Eurotiomycetes</taxon>
        <taxon>Eurotiomycetidae</taxon>
        <taxon>Eurotiales</taxon>
        <taxon>Trichocomaceae</taxon>
        <taxon>Talaromyces</taxon>
        <taxon>Talaromyces sect. Islandici</taxon>
    </lineage>
</organism>
<keyword evidence="10" id="KW-1185">Reference proteome</keyword>
<accession>A0A7H8QW36</accession>
<evidence type="ECO:0000256" key="6">
    <source>
        <dbReference type="SAM" id="MobiDB-lite"/>
    </source>
</evidence>